<evidence type="ECO:0000259" key="5">
    <source>
        <dbReference type="SMART" id="SM00387"/>
    </source>
</evidence>
<gene>
    <name evidence="6" type="ORF">C1O66_19015</name>
</gene>
<dbReference type="InterPro" id="IPR004358">
    <property type="entry name" value="Sig_transdc_His_kin-like_C"/>
</dbReference>
<feature type="compositionally biased region" description="Low complexity" evidence="3">
    <location>
        <begin position="124"/>
        <end position="136"/>
    </location>
</feature>
<dbReference type="Pfam" id="PF02518">
    <property type="entry name" value="HATPase_c"/>
    <property type="match status" value="1"/>
</dbReference>
<name>A0A2N8L152_9BURK</name>
<dbReference type="Proteomes" id="UP000235916">
    <property type="component" value="Unassembled WGS sequence"/>
</dbReference>
<dbReference type="SMART" id="SM00387">
    <property type="entry name" value="HATPase_c"/>
    <property type="match status" value="1"/>
</dbReference>
<protein>
    <recommendedName>
        <fullName evidence="2">histidine kinase</fullName>
        <ecNumber evidence="2">2.7.13.3</ecNumber>
    </recommendedName>
</protein>
<accession>A0A2N8L152</accession>
<dbReference type="Gene3D" id="3.30.565.10">
    <property type="entry name" value="Histidine kinase-like ATPase, C-terminal domain"/>
    <property type="match status" value="1"/>
</dbReference>
<dbReference type="RefSeq" id="WP_102769333.1">
    <property type="nucleotide sequence ID" value="NZ_POSP01000003.1"/>
</dbReference>
<organism evidence="6 7">
    <name type="scientific">Kinneretia aquatilis</name>
    <dbReference type="NCBI Taxonomy" id="2070761"/>
    <lineage>
        <taxon>Bacteria</taxon>
        <taxon>Pseudomonadati</taxon>
        <taxon>Pseudomonadota</taxon>
        <taxon>Betaproteobacteria</taxon>
        <taxon>Burkholderiales</taxon>
        <taxon>Sphaerotilaceae</taxon>
        <taxon>Roseateles</taxon>
    </lineage>
</organism>
<dbReference type="InterPro" id="IPR036890">
    <property type="entry name" value="HATPase_C_sf"/>
</dbReference>
<dbReference type="GO" id="GO:0016020">
    <property type="term" value="C:membrane"/>
    <property type="evidence" value="ECO:0007669"/>
    <property type="project" value="InterPro"/>
</dbReference>
<dbReference type="PANTHER" id="PTHR34220">
    <property type="entry name" value="SENSOR HISTIDINE KINASE YPDA"/>
    <property type="match status" value="1"/>
</dbReference>
<evidence type="ECO:0000313" key="7">
    <source>
        <dbReference type="Proteomes" id="UP000235916"/>
    </source>
</evidence>
<keyword evidence="4" id="KW-0472">Membrane</keyword>
<keyword evidence="6" id="KW-0808">Transferase</keyword>
<keyword evidence="7" id="KW-1185">Reference proteome</keyword>
<evidence type="ECO:0000313" key="6">
    <source>
        <dbReference type="EMBL" id="PND39416.1"/>
    </source>
</evidence>
<feature type="domain" description="Histidine kinase/HSP90-like ATPase" evidence="5">
    <location>
        <begin position="372"/>
        <end position="469"/>
    </location>
</feature>
<dbReference type="PANTHER" id="PTHR34220:SF9">
    <property type="entry name" value="SIGNAL TRANSDUCTION HISTIDINE KINASE INTERNAL REGION DOMAIN-CONTAINING PROTEIN"/>
    <property type="match status" value="1"/>
</dbReference>
<dbReference type="AlphaFoldDB" id="A0A2N8L152"/>
<evidence type="ECO:0000256" key="4">
    <source>
        <dbReference type="SAM" id="Phobius"/>
    </source>
</evidence>
<dbReference type="EMBL" id="POSP01000003">
    <property type="protein sequence ID" value="PND39416.1"/>
    <property type="molecule type" value="Genomic_DNA"/>
</dbReference>
<comment type="catalytic activity">
    <reaction evidence="1">
        <text>ATP + protein L-histidine = ADP + protein N-phospho-L-histidine.</text>
        <dbReference type="EC" id="2.7.13.3"/>
    </reaction>
</comment>
<feature type="region of interest" description="Disordered" evidence="3">
    <location>
        <begin position="76"/>
        <end position="108"/>
    </location>
</feature>
<dbReference type="Pfam" id="PF06580">
    <property type="entry name" value="His_kinase"/>
    <property type="match status" value="1"/>
</dbReference>
<dbReference type="OrthoDB" id="2514702at2"/>
<evidence type="ECO:0000256" key="2">
    <source>
        <dbReference type="ARBA" id="ARBA00012438"/>
    </source>
</evidence>
<feature type="compositionally biased region" description="Basic and acidic residues" evidence="3">
    <location>
        <begin position="84"/>
        <end position="108"/>
    </location>
</feature>
<dbReference type="SUPFAM" id="SSF55874">
    <property type="entry name" value="ATPase domain of HSP90 chaperone/DNA topoisomerase II/histidine kinase"/>
    <property type="match status" value="1"/>
</dbReference>
<dbReference type="PRINTS" id="PR00344">
    <property type="entry name" value="BCTRLSENSOR"/>
</dbReference>
<dbReference type="GO" id="GO:0000155">
    <property type="term" value="F:phosphorelay sensor kinase activity"/>
    <property type="evidence" value="ECO:0007669"/>
    <property type="project" value="InterPro"/>
</dbReference>
<dbReference type="InterPro" id="IPR050640">
    <property type="entry name" value="Bact_2-comp_sensor_kinase"/>
</dbReference>
<keyword evidence="4" id="KW-0812">Transmembrane</keyword>
<proteinExistence type="predicted"/>
<comment type="caution">
    <text evidence="6">The sequence shown here is derived from an EMBL/GenBank/DDBJ whole genome shotgun (WGS) entry which is preliminary data.</text>
</comment>
<evidence type="ECO:0000256" key="3">
    <source>
        <dbReference type="SAM" id="MobiDB-lite"/>
    </source>
</evidence>
<feature type="region of interest" description="Disordered" evidence="3">
    <location>
        <begin position="174"/>
        <end position="194"/>
    </location>
</feature>
<evidence type="ECO:0000256" key="1">
    <source>
        <dbReference type="ARBA" id="ARBA00000085"/>
    </source>
</evidence>
<sequence>MSPSPSLPPTLLQRLQHFYAQLLRWFHIYAGWLVSISWKNFIIFSAALIIGANLISNLPFFTWRITEEVESGSVPYNKLPRLPPAEKPEKRERAEKAEKTDKSGKGIHYEISIDERGVRVQPRAASGDKAASEAGSEGAGPGVNIRFPESAEREDIRRAVEDARTALEKIAEEAREAQEKAEQDAQQAEETKQAIEEARAETERLIEEARSGGPRSRVRVIHAGDFLVEWAVFWVAASLLIKITYKGRIQAEVKAAKATETAEAESLKRQVIEARMAAMQAQVEPHFLFNTLASIDHLIETDPPRASQMQKNLIALLRASMPTMREANASGVRDLGRELAVIKPYLEILQMRMEERLQTEIDVPEGLLSAEFPPMMIQSLVENAIKHGLEPKAEGGLLRVKAEVLHGKLAVTVADTGLGFGRAATAGTGVGLANIRERLMILYGSRASVTVTENQPSGTVVTITVPYRSRADEHEGASA</sequence>
<dbReference type="InterPro" id="IPR003594">
    <property type="entry name" value="HATPase_dom"/>
</dbReference>
<dbReference type="InterPro" id="IPR010559">
    <property type="entry name" value="Sig_transdc_His_kin_internal"/>
</dbReference>
<dbReference type="EC" id="2.7.13.3" evidence="2"/>
<keyword evidence="6" id="KW-0418">Kinase</keyword>
<reference evidence="6 7" key="1">
    <citation type="submission" date="2018-01" db="EMBL/GenBank/DDBJ databases">
        <title>Draft genome sequence of Paucibacter aquatile CR182 isolated from freshwater of the Nakdong River.</title>
        <authorList>
            <person name="Choi A."/>
            <person name="Chung E.J."/>
        </authorList>
    </citation>
    <scope>NUCLEOTIDE SEQUENCE [LARGE SCALE GENOMIC DNA]</scope>
    <source>
        <strain evidence="6 7">CR182</strain>
    </source>
</reference>
<feature type="region of interest" description="Disordered" evidence="3">
    <location>
        <begin position="120"/>
        <end position="155"/>
    </location>
</feature>
<keyword evidence="4" id="KW-1133">Transmembrane helix</keyword>
<feature type="transmembrane region" description="Helical" evidence="4">
    <location>
        <begin position="29"/>
        <end position="55"/>
    </location>
</feature>